<dbReference type="PANTHER" id="PTHR40465:SF1">
    <property type="entry name" value="DUF6534 DOMAIN-CONTAINING PROTEIN"/>
    <property type="match status" value="1"/>
</dbReference>
<dbReference type="InterPro" id="IPR045339">
    <property type="entry name" value="DUF6534"/>
</dbReference>
<dbReference type="Pfam" id="PF20152">
    <property type="entry name" value="DUF6534"/>
    <property type="match status" value="1"/>
</dbReference>
<evidence type="ECO:0000313" key="4">
    <source>
        <dbReference type="EMBL" id="KAG5162769.1"/>
    </source>
</evidence>
<keyword evidence="2" id="KW-0812">Transmembrane</keyword>
<gene>
    <name evidence="4" type="ORF">JR316_012153</name>
</gene>
<feature type="transmembrane region" description="Helical" evidence="2">
    <location>
        <begin position="128"/>
        <end position="150"/>
    </location>
</feature>
<evidence type="ECO:0000256" key="1">
    <source>
        <dbReference type="SAM" id="MobiDB-lite"/>
    </source>
</evidence>
<dbReference type="OrthoDB" id="3223377at2759"/>
<evidence type="ECO:0000256" key="2">
    <source>
        <dbReference type="SAM" id="Phobius"/>
    </source>
</evidence>
<feature type="transmembrane region" description="Helical" evidence="2">
    <location>
        <begin position="212"/>
        <end position="233"/>
    </location>
</feature>
<protein>
    <recommendedName>
        <fullName evidence="3">DUF6534 domain-containing protein</fullName>
    </recommendedName>
</protein>
<dbReference type="PANTHER" id="PTHR40465">
    <property type="entry name" value="CHROMOSOME 1, WHOLE GENOME SHOTGUN SEQUENCE"/>
    <property type="match status" value="1"/>
</dbReference>
<organism evidence="4">
    <name type="scientific">Psilocybe cubensis</name>
    <name type="common">Psychedelic mushroom</name>
    <name type="synonym">Stropharia cubensis</name>
    <dbReference type="NCBI Taxonomy" id="181762"/>
    <lineage>
        <taxon>Eukaryota</taxon>
        <taxon>Fungi</taxon>
        <taxon>Dikarya</taxon>
        <taxon>Basidiomycota</taxon>
        <taxon>Agaricomycotina</taxon>
        <taxon>Agaricomycetes</taxon>
        <taxon>Agaricomycetidae</taxon>
        <taxon>Agaricales</taxon>
        <taxon>Agaricineae</taxon>
        <taxon>Strophariaceae</taxon>
        <taxon>Psilocybe</taxon>
    </lineage>
</organism>
<feature type="transmembrane region" description="Helical" evidence="2">
    <location>
        <begin position="57"/>
        <end position="82"/>
    </location>
</feature>
<keyword evidence="2" id="KW-0472">Membrane</keyword>
<feature type="compositionally biased region" description="Basic and acidic residues" evidence="1">
    <location>
        <begin position="325"/>
        <end position="341"/>
    </location>
</feature>
<name>A0A8H8CFA5_PSICU</name>
<keyword evidence="2" id="KW-1133">Transmembrane helix</keyword>
<sequence>MATIANSTYPEIPADVAARTGPRLLGFMFHWGLFGALCVQIYIYHLAFQKDPIQNKALVYTVFVIELAQTVFFTQSAFYIFASGYGDFADFEQIRFTWFSAPLLTGIVAFIAQSFYAYRIRVLSRSYIVAGITAFLALVQLGGAISTAVVQKHTGLITLLLGHNYSISAGIWNGTSALCDVIIASSMTYYLSRRGTEAMTPTKMILKRITALVIETGTITAMVAIVNLVLSVLPSKPSYFLASSLTLGKVYSNSMMAVLNGRMRVDELTDGTTLASPSGNAGTSSATAVRYRNGVVSHPGLEEAYEMSKAADGIKVTREELVFPDPDRASDTRNEELDHGGAKGFLV</sequence>
<dbReference type="AlphaFoldDB" id="A0A8H8CFA5"/>
<reference evidence="4" key="1">
    <citation type="submission" date="2021-02" db="EMBL/GenBank/DDBJ databases">
        <title>Psilocybe cubensis genome.</title>
        <authorList>
            <person name="Mckernan K.J."/>
            <person name="Crawford S."/>
            <person name="Trippe A."/>
            <person name="Kane L.T."/>
            <person name="Mclaughlin S."/>
        </authorList>
    </citation>
    <scope>NUCLEOTIDE SEQUENCE [LARGE SCALE GENOMIC DNA]</scope>
    <source>
        <strain evidence="4">MGC-MH-2018</strain>
    </source>
</reference>
<accession>A0A8H8CFA5</accession>
<feature type="transmembrane region" description="Helical" evidence="2">
    <location>
        <begin position="94"/>
        <end position="116"/>
    </location>
</feature>
<feature type="domain" description="DUF6534" evidence="3">
    <location>
        <begin position="176"/>
        <end position="263"/>
    </location>
</feature>
<evidence type="ECO:0000259" key="3">
    <source>
        <dbReference type="Pfam" id="PF20152"/>
    </source>
</evidence>
<feature type="region of interest" description="Disordered" evidence="1">
    <location>
        <begin position="325"/>
        <end position="347"/>
    </location>
</feature>
<dbReference type="EMBL" id="JAFIQS010000017">
    <property type="protein sequence ID" value="KAG5162769.1"/>
    <property type="molecule type" value="Genomic_DNA"/>
</dbReference>
<comment type="caution">
    <text evidence="4">The sequence shown here is derived from an EMBL/GenBank/DDBJ whole genome shotgun (WGS) entry which is preliminary data.</text>
</comment>
<feature type="transmembrane region" description="Helical" evidence="2">
    <location>
        <begin position="170"/>
        <end position="191"/>
    </location>
</feature>
<proteinExistence type="predicted"/>
<feature type="transmembrane region" description="Helical" evidence="2">
    <location>
        <begin position="24"/>
        <end position="45"/>
    </location>
</feature>